<dbReference type="EMBL" id="BAET01000033">
    <property type="protein sequence ID" value="GAB57002.1"/>
    <property type="molecule type" value="Genomic_DNA"/>
</dbReference>
<organism evidence="1 2">
    <name type="scientific">Glaciecola punicea ACAM 611</name>
    <dbReference type="NCBI Taxonomy" id="1121923"/>
    <lineage>
        <taxon>Bacteria</taxon>
        <taxon>Pseudomonadati</taxon>
        <taxon>Pseudomonadota</taxon>
        <taxon>Gammaproteobacteria</taxon>
        <taxon>Alteromonadales</taxon>
        <taxon>Alteromonadaceae</taxon>
        <taxon>Glaciecola</taxon>
    </lineage>
</organism>
<protein>
    <recommendedName>
        <fullName evidence="3">General secretion pathway protein L</fullName>
    </recommendedName>
</protein>
<evidence type="ECO:0000313" key="1">
    <source>
        <dbReference type="EMBL" id="GAB57002.1"/>
    </source>
</evidence>
<dbReference type="RefSeq" id="WP_006007725.1">
    <property type="nucleotide sequence ID" value="NZ_BAET01000033.1"/>
</dbReference>
<evidence type="ECO:0000313" key="2">
    <source>
        <dbReference type="Proteomes" id="UP000053586"/>
    </source>
</evidence>
<dbReference type="Proteomes" id="UP000053586">
    <property type="component" value="Unassembled WGS sequence"/>
</dbReference>
<keyword evidence="2" id="KW-1185">Reference proteome</keyword>
<sequence length="368" mass="41245">MIGKRMDKKVADGAKRLALSAAVYFSGQEQVRLDASPCNVAKPWLLILAKSCYQEEIESFPIKSASELKQLLELQRPKDALTRYFIGPYINNQRLVYKIFIDPNYAVQASAARLLVPETVLLSEFAPLGFTSISLYATQTVISAQHLWYYKGPKQGLSVLQGGLVQTEDAARVMLGVSSAAPTQQWHFSQYLNVISENWWRLPLGWWLAARNVQEHKEPLPWPKLFGAGIVISIVYGLASSSYLHFANEWRAKQLVNMSNDVTQRLGERESFDGNLSKLSALKKAGEIEAQQLHAWNIIAFLNINDIDINQISANNEYLEFSGETNSATDLVTQLNSLAGVARIEFISPVRRGRAGETFRLRIQLVAN</sequence>
<name>H5TF75_9ALTE</name>
<comment type="caution">
    <text evidence="1">The sequence shown here is derived from an EMBL/GenBank/DDBJ whole genome shotgun (WGS) entry which is preliminary data.</text>
</comment>
<dbReference type="STRING" id="56804.BAE46_03225"/>
<reference evidence="1 2" key="1">
    <citation type="journal article" date="2012" name="J. Bacteriol.">
        <title>Genome sequence of proteorhodopsin-containing sea ice bacterium Glaciecola punicea ACAM 611T.</title>
        <authorList>
            <person name="Qin Q.-L."/>
            <person name="Xie B.-B."/>
            <person name="Shu Y.-L."/>
            <person name="Rong J.-C."/>
            <person name="Zhao D.-L."/>
            <person name="Zhang X.-Y."/>
            <person name="Chen X.-L."/>
            <person name="Zhou B.-C."/>
            <person name="Zhanga Y.-Z."/>
        </authorList>
    </citation>
    <scope>NUCLEOTIDE SEQUENCE [LARGE SCALE GENOMIC DNA]</scope>
    <source>
        <strain evidence="1 2">ACAM 611</strain>
    </source>
</reference>
<dbReference type="AlphaFoldDB" id="H5TF75"/>
<dbReference type="OrthoDB" id="6400132at2"/>
<proteinExistence type="predicted"/>
<accession>H5TF75</accession>
<reference evidence="1 2" key="2">
    <citation type="journal article" date="2017" name="Antonie Van Leeuwenhoek">
        <title>Rhizobium rhizosphaerae sp. nov., a novel species isolated from rice rhizosphere.</title>
        <authorList>
            <person name="Zhao J.J."/>
            <person name="Zhang J."/>
            <person name="Zhang R.J."/>
            <person name="Zhang C.W."/>
            <person name="Yin H.Q."/>
            <person name="Zhang X.X."/>
        </authorList>
    </citation>
    <scope>NUCLEOTIDE SEQUENCE [LARGE SCALE GENOMIC DNA]</scope>
    <source>
        <strain evidence="1 2">ACAM 611</strain>
    </source>
</reference>
<evidence type="ECO:0008006" key="3">
    <source>
        <dbReference type="Google" id="ProtNLM"/>
    </source>
</evidence>
<gene>
    <name evidence="1" type="ORF">GPUN_2888</name>
</gene>